<name>A0AAW2LH53_9LAMI</name>
<dbReference type="EMBL" id="JACGWK010000014">
    <property type="protein sequence ID" value="KAL0317066.1"/>
    <property type="molecule type" value="Genomic_DNA"/>
</dbReference>
<proteinExistence type="predicted"/>
<sequence>MPIRKKFKGCPLPLHVGRKKPGTPLASLAGCPSSVTCTPGTPAKRSQRRPVPNHGSALRRA</sequence>
<evidence type="ECO:0000256" key="1">
    <source>
        <dbReference type="SAM" id="MobiDB-lite"/>
    </source>
</evidence>
<accession>A0AAW2LH53</accession>
<reference evidence="2" key="2">
    <citation type="journal article" date="2024" name="Plant">
        <title>Genomic evolution and insights into agronomic trait innovations of Sesamum species.</title>
        <authorList>
            <person name="Miao H."/>
            <person name="Wang L."/>
            <person name="Qu L."/>
            <person name="Liu H."/>
            <person name="Sun Y."/>
            <person name="Le M."/>
            <person name="Wang Q."/>
            <person name="Wei S."/>
            <person name="Zheng Y."/>
            <person name="Lin W."/>
            <person name="Duan Y."/>
            <person name="Cao H."/>
            <person name="Xiong S."/>
            <person name="Wang X."/>
            <person name="Wei L."/>
            <person name="Li C."/>
            <person name="Ma Q."/>
            <person name="Ju M."/>
            <person name="Zhao R."/>
            <person name="Li G."/>
            <person name="Mu C."/>
            <person name="Tian Q."/>
            <person name="Mei H."/>
            <person name="Zhang T."/>
            <person name="Gao T."/>
            <person name="Zhang H."/>
        </authorList>
    </citation>
    <scope>NUCLEOTIDE SEQUENCE</scope>
    <source>
        <strain evidence="2">G01</strain>
    </source>
</reference>
<evidence type="ECO:0000313" key="2">
    <source>
        <dbReference type="EMBL" id="KAL0317066.1"/>
    </source>
</evidence>
<comment type="caution">
    <text evidence="2">The sequence shown here is derived from an EMBL/GenBank/DDBJ whole genome shotgun (WGS) entry which is preliminary data.</text>
</comment>
<gene>
    <name evidence="2" type="ORF">Sangu_2120900</name>
</gene>
<feature type="region of interest" description="Disordered" evidence="1">
    <location>
        <begin position="37"/>
        <end position="61"/>
    </location>
</feature>
<reference evidence="2" key="1">
    <citation type="submission" date="2020-06" db="EMBL/GenBank/DDBJ databases">
        <authorList>
            <person name="Li T."/>
            <person name="Hu X."/>
            <person name="Zhang T."/>
            <person name="Song X."/>
            <person name="Zhang H."/>
            <person name="Dai N."/>
            <person name="Sheng W."/>
            <person name="Hou X."/>
            <person name="Wei L."/>
        </authorList>
    </citation>
    <scope>NUCLEOTIDE SEQUENCE</scope>
    <source>
        <strain evidence="2">G01</strain>
        <tissue evidence="2">Leaf</tissue>
    </source>
</reference>
<dbReference type="AlphaFoldDB" id="A0AAW2LH53"/>
<protein>
    <submittedName>
        <fullName evidence="2">Uncharacterized protein</fullName>
    </submittedName>
</protein>
<dbReference type="PROSITE" id="PS51257">
    <property type="entry name" value="PROKAR_LIPOPROTEIN"/>
    <property type="match status" value="1"/>
</dbReference>
<organism evidence="2">
    <name type="scientific">Sesamum angustifolium</name>
    <dbReference type="NCBI Taxonomy" id="2727405"/>
    <lineage>
        <taxon>Eukaryota</taxon>
        <taxon>Viridiplantae</taxon>
        <taxon>Streptophyta</taxon>
        <taxon>Embryophyta</taxon>
        <taxon>Tracheophyta</taxon>
        <taxon>Spermatophyta</taxon>
        <taxon>Magnoliopsida</taxon>
        <taxon>eudicotyledons</taxon>
        <taxon>Gunneridae</taxon>
        <taxon>Pentapetalae</taxon>
        <taxon>asterids</taxon>
        <taxon>lamiids</taxon>
        <taxon>Lamiales</taxon>
        <taxon>Pedaliaceae</taxon>
        <taxon>Sesamum</taxon>
    </lineage>
</organism>